<name>D4Z0W0_SPHIU</name>
<dbReference type="PANTHER" id="PTHR24321:SF8">
    <property type="entry name" value="ESTRADIOL 17-BETA-DEHYDROGENASE 8-RELATED"/>
    <property type="match status" value="1"/>
</dbReference>
<reference evidence="4 5" key="1">
    <citation type="journal article" date="2010" name="J. Bacteriol.">
        <title>Complete genome sequence of the representative gamma-hexachlorocyclohexane-degrading bacterium Sphingobium japonicum UT26.</title>
        <authorList>
            <person name="Nagata Y."/>
            <person name="Ohtsubo Y."/>
            <person name="Endo R."/>
            <person name="Ichikawa N."/>
            <person name="Ankai A."/>
            <person name="Oguchi A."/>
            <person name="Fukui S."/>
            <person name="Fujita N."/>
            <person name="Tsuda M."/>
        </authorList>
    </citation>
    <scope>NUCLEOTIDE SEQUENCE [LARGE SCALE GENOMIC DNA]</scope>
    <source>
        <strain evidence="5">DSM 16413 / CCM 7287 / MTCC 6362 / UT26 / NBRC 101211 / UT26S</strain>
    </source>
</reference>
<evidence type="ECO:0000256" key="2">
    <source>
        <dbReference type="ARBA" id="ARBA00023002"/>
    </source>
</evidence>
<dbReference type="AlphaFoldDB" id="D4Z0W0"/>
<dbReference type="FunFam" id="3.40.50.720:FF:000084">
    <property type="entry name" value="Short-chain dehydrogenase reductase"/>
    <property type="match status" value="1"/>
</dbReference>
<dbReference type="NCBIfam" id="NF005559">
    <property type="entry name" value="PRK07231.1"/>
    <property type="match status" value="1"/>
</dbReference>
<keyword evidence="5" id="KW-1185">Reference proteome</keyword>
<sequence length="245" mass="25127">MSGQVEGKIAIVTGAGSGIGKAMAEMFAKNGATVVVADISGDEEGVAKAIGGLASHFNVDVTQHEQVEALFADTVARHGRVDIVLNNAGVSGGFRPIHETAPETIGKVIDINLTSAFRVMRCGIIEMLKVGGGAIVNTASIAAFRATWGHSSYTASKGGVVAMTRAAAIEYADKNIRVNALCPGAIETAMLSGADPDIRERVRQSIPMGRFGQPEEMASVALFLASPAASYVTGVALLADGGRAG</sequence>
<dbReference type="InterPro" id="IPR002347">
    <property type="entry name" value="SDR_fam"/>
</dbReference>
<evidence type="ECO:0000313" key="5">
    <source>
        <dbReference type="Proteomes" id="UP000007753"/>
    </source>
</evidence>
<organism evidence="4 5">
    <name type="scientific">Sphingobium indicum (strain DSM 16413 / CCM 7287 / MTCC 6362 / UT26 / NBRC 101211 / UT26S)</name>
    <name type="common">Sphingobium japonicum</name>
    <dbReference type="NCBI Taxonomy" id="452662"/>
    <lineage>
        <taxon>Bacteria</taxon>
        <taxon>Pseudomonadati</taxon>
        <taxon>Pseudomonadota</taxon>
        <taxon>Alphaproteobacteria</taxon>
        <taxon>Sphingomonadales</taxon>
        <taxon>Sphingomonadaceae</taxon>
        <taxon>Sphingobium</taxon>
    </lineage>
</organism>
<dbReference type="PRINTS" id="PR00080">
    <property type="entry name" value="SDRFAMILY"/>
</dbReference>
<dbReference type="PANTHER" id="PTHR24321">
    <property type="entry name" value="DEHYDROGENASES, SHORT CHAIN"/>
    <property type="match status" value="1"/>
</dbReference>
<dbReference type="KEGG" id="sjp:SJA_C1-14080"/>
<dbReference type="GeneID" id="29273025"/>
<dbReference type="STRING" id="452662.SJA_C1-14080"/>
<dbReference type="RefSeq" id="WP_013039796.1">
    <property type="nucleotide sequence ID" value="NC_014006.1"/>
</dbReference>
<proteinExistence type="inferred from homology"/>
<dbReference type="SUPFAM" id="SSF51735">
    <property type="entry name" value="NAD(P)-binding Rossmann-fold domains"/>
    <property type="match status" value="1"/>
</dbReference>
<dbReference type="eggNOG" id="COG1028">
    <property type="taxonomic scope" value="Bacteria"/>
</dbReference>
<keyword evidence="2" id="KW-0560">Oxidoreductase</keyword>
<comment type="similarity">
    <text evidence="1">Belongs to the short-chain dehydrogenases/reductases (SDR) family.</text>
</comment>
<accession>D4Z0W0</accession>
<dbReference type="InterPro" id="IPR036291">
    <property type="entry name" value="NAD(P)-bd_dom_sf"/>
</dbReference>
<dbReference type="Gene3D" id="3.40.50.720">
    <property type="entry name" value="NAD(P)-binding Rossmann-like Domain"/>
    <property type="match status" value="1"/>
</dbReference>
<dbReference type="PRINTS" id="PR00081">
    <property type="entry name" value="GDHRDH"/>
</dbReference>
<dbReference type="GO" id="GO:0016491">
    <property type="term" value="F:oxidoreductase activity"/>
    <property type="evidence" value="ECO:0007669"/>
    <property type="project" value="UniProtKB-KW"/>
</dbReference>
<dbReference type="HOGENOM" id="CLU_010194_1_0_5"/>
<dbReference type="EMBL" id="AP010803">
    <property type="protein sequence ID" value="BAI96242.1"/>
    <property type="molecule type" value="Genomic_DNA"/>
</dbReference>
<dbReference type="Pfam" id="PF13561">
    <property type="entry name" value="adh_short_C2"/>
    <property type="match status" value="1"/>
</dbReference>
<comment type="catalytic activity">
    <reaction evidence="3">
        <text>2,5-dichlorocyclohexa-2,5-dien-1,4-diol + NAD(+) = 2,5-dichlorohydroquinone + NADH + H(+)</text>
        <dbReference type="Rhea" id="RHEA:15741"/>
        <dbReference type="ChEBI" id="CHEBI:15378"/>
        <dbReference type="ChEBI" id="CHEBI:27545"/>
        <dbReference type="ChEBI" id="CHEBI:28975"/>
        <dbReference type="ChEBI" id="CHEBI:57540"/>
        <dbReference type="ChEBI" id="CHEBI:57945"/>
    </reaction>
</comment>
<dbReference type="Proteomes" id="UP000007753">
    <property type="component" value="Chromosome 1"/>
</dbReference>
<evidence type="ECO:0000313" key="4">
    <source>
        <dbReference type="EMBL" id="BAI96242.1"/>
    </source>
</evidence>
<dbReference type="PROSITE" id="PS00061">
    <property type="entry name" value="ADH_SHORT"/>
    <property type="match status" value="1"/>
</dbReference>
<evidence type="ECO:0000256" key="3">
    <source>
        <dbReference type="ARBA" id="ARBA00051383"/>
    </source>
</evidence>
<dbReference type="InterPro" id="IPR020904">
    <property type="entry name" value="Sc_DH/Rdtase_CS"/>
</dbReference>
<evidence type="ECO:0000256" key="1">
    <source>
        <dbReference type="ARBA" id="ARBA00006484"/>
    </source>
</evidence>
<gene>
    <name evidence="4" type="ordered locus">SJA_C1-14080</name>
</gene>
<protein>
    <submittedName>
        <fullName evidence="4">SDR-family protein</fullName>
    </submittedName>
</protein>
<dbReference type="CDD" id="cd05233">
    <property type="entry name" value="SDR_c"/>
    <property type="match status" value="1"/>
</dbReference>